<evidence type="ECO:0000256" key="3">
    <source>
        <dbReference type="SAM" id="MobiDB-lite"/>
    </source>
</evidence>
<dbReference type="SUPFAM" id="SSF51735">
    <property type="entry name" value="NAD(P)-binding Rossmann-fold domains"/>
    <property type="match status" value="1"/>
</dbReference>
<dbReference type="OrthoDB" id="674948at2759"/>
<feature type="region of interest" description="Disordered" evidence="3">
    <location>
        <begin position="76"/>
        <end position="110"/>
    </location>
</feature>
<dbReference type="AlphaFoldDB" id="A0A388LMC2"/>
<keyword evidence="5" id="KW-1185">Reference proteome</keyword>
<protein>
    <recommendedName>
        <fullName evidence="6">NAD(P)-binding domain-containing protein</fullName>
    </recommendedName>
</protein>
<dbReference type="Gramene" id="GBG83444">
    <property type="protein sequence ID" value="GBG83444"/>
    <property type="gene ID" value="CBR_g37156"/>
</dbReference>
<dbReference type="EMBL" id="BFEA01000439">
    <property type="protein sequence ID" value="GBG83444.1"/>
    <property type="molecule type" value="Genomic_DNA"/>
</dbReference>
<organism evidence="4 5">
    <name type="scientific">Chara braunii</name>
    <name type="common">Braun's stonewort</name>
    <dbReference type="NCBI Taxonomy" id="69332"/>
    <lineage>
        <taxon>Eukaryota</taxon>
        <taxon>Viridiplantae</taxon>
        <taxon>Streptophyta</taxon>
        <taxon>Charophyceae</taxon>
        <taxon>Charales</taxon>
        <taxon>Characeae</taxon>
        <taxon>Chara</taxon>
    </lineage>
</organism>
<dbReference type="InterPro" id="IPR036291">
    <property type="entry name" value="NAD(P)-bd_dom_sf"/>
</dbReference>
<dbReference type="OMA" id="MATPIQA"/>
<evidence type="ECO:0000256" key="2">
    <source>
        <dbReference type="ARBA" id="ARBA00023027"/>
    </source>
</evidence>
<dbReference type="Gene3D" id="3.40.50.720">
    <property type="entry name" value="NAD(P)-binding Rossmann-like Domain"/>
    <property type="match status" value="1"/>
</dbReference>
<evidence type="ECO:0000256" key="1">
    <source>
        <dbReference type="ARBA" id="ARBA00007637"/>
    </source>
</evidence>
<sequence>MSFSAVRQHCLQLLWRSPLSTRGDDSSLVGDRLRHCWQRAGCGQHHSGSGGLWVSNACLPDQQGIVDVSRSIGVADSGNRLGAPKSRTVPRRKAASMGHSSAAGVEERETAGTENDLLIVGAGTLGSLVGQLWQKSFPHSRVVGQTNTTNSHDRLRSMGIEPVTKAEAKADEKFPFIIFCAPPSQSEDYVAEVRAAASRWSGTGSLLFTSSSAVFDVPDGGLCHEDAPVIAKGVSPRVDRLLNAEEAVLSVGGNVVRLAGLYSLKRGPQVFWMNKGPVDQRPDYAFNVIHYEDAADLCIVIMQKTTRGRVFVGCDGSPVTTQALMDAVLRAGAVEGEFGGFVRKEGPAGKRMQNDTTREFLGWKPKYPSSISYIEGSLKVAR</sequence>
<accession>A0A388LMC2</accession>
<dbReference type="PANTHER" id="PTHR43574">
    <property type="entry name" value="EPIMERASE-RELATED"/>
    <property type="match status" value="1"/>
</dbReference>
<evidence type="ECO:0000313" key="5">
    <source>
        <dbReference type="Proteomes" id="UP000265515"/>
    </source>
</evidence>
<gene>
    <name evidence="4" type="ORF">CBR_g37156</name>
</gene>
<evidence type="ECO:0000313" key="4">
    <source>
        <dbReference type="EMBL" id="GBG83444.1"/>
    </source>
</evidence>
<reference evidence="4 5" key="1">
    <citation type="journal article" date="2018" name="Cell">
        <title>The Chara Genome: Secondary Complexity and Implications for Plant Terrestrialization.</title>
        <authorList>
            <person name="Nishiyama T."/>
            <person name="Sakayama H."/>
            <person name="Vries J.D."/>
            <person name="Buschmann H."/>
            <person name="Saint-Marcoux D."/>
            <person name="Ullrich K.K."/>
            <person name="Haas F.B."/>
            <person name="Vanderstraeten L."/>
            <person name="Becker D."/>
            <person name="Lang D."/>
            <person name="Vosolsobe S."/>
            <person name="Rombauts S."/>
            <person name="Wilhelmsson P.K.I."/>
            <person name="Janitza P."/>
            <person name="Kern R."/>
            <person name="Heyl A."/>
            <person name="Rumpler F."/>
            <person name="Villalobos L.I.A.C."/>
            <person name="Clay J.M."/>
            <person name="Skokan R."/>
            <person name="Toyoda A."/>
            <person name="Suzuki Y."/>
            <person name="Kagoshima H."/>
            <person name="Schijlen E."/>
            <person name="Tajeshwar N."/>
            <person name="Catarino B."/>
            <person name="Hetherington A.J."/>
            <person name="Saltykova A."/>
            <person name="Bonnot C."/>
            <person name="Breuninger H."/>
            <person name="Symeonidi A."/>
            <person name="Radhakrishnan G.V."/>
            <person name="Van Nieuwerburgh F."/>
            <person name="Deforce D."/>
            <person name="Chang C."/>
            <person name="Karol K.G."/>
            <person name="Hedrich R."/>
            <person name="Ulvskov P."/>
            <person name="Glockner G."/>
            <person name="Delwiche C.F."/>
            <person name="Petrasek J."/>
            <person name="Van de Peer Y."/>
            <person name="Friml J."/>
            <person name="Beilby M."/>
            <person name="Dolan L."/>
            <person name="Kohara Y."/>
            <person name="Sugano S."/>
            <person name="Fujiyama A."/>
            <person name="Delaux P.-M."/>
            <person name="Quint M."/>
            <person name="TheiBen G."/>
            <person name="Hagemann M."/>
            <person name="Harholt J."/>
            <person name="Dunand C."/>
            <person name="Zachgo S."/>
            <person name="Langdale J."/>
            <person name="Maumus F."/>
            <person name="Straeten D.V.D."/>
            <person name="Gould S.B."/>
            <person name="Rensing S.A."/>
        </authorList>
    </citation>
    <scope>NUCLEOTIDE SEQUENCE [LARGE SCALE GENOMIC DNA]</scope>
    <source>
        <strain evidence="4 5">S276</strain>
    </source>
</reference>
<evidence type="ECO:0008006" key="6">
    <source>
        <dbReference type="Google" id="ProtNLM"/>
    </source>
</evidence>
<keyword evidence="2" id="KW-0520">NAD</keyword>
<dbReference type="Proteomes" id="UP000265515">
    <property type="component" value="Unassembled WGS sequence"/>
</dbReference>
<comment type="similarity">
    <text evidence="1">Belongs to the NAD(P)-dependent epimerase/dehydratase family.</text>
</comment>
<proteinExistence type="inferred from homology"/>
<comment type="caution">
    <text evidence="4">The sequence shown here is derived from an EMBL/GenBank/DDBJ whole genome shotgun (WGS) entry which is preliminary data.</text>
</comment>
<name>A0A388LMC2_CHABU</name>